<dbReference type="InterPro" id="IPR000878">
    <property type="entry name" value="4pyrrol_Mease"/>
</dbReference>
<evidence type="ECO:0000256" key="6">
    <source>
        <dbReference type="ARBA" id="ARBA00022691"/>
    </source>
</evidence>
<dbReference type="InterPro" id="IPR035996">
    <property type="entry name" value="4pyrrol_Methylase_sf"/>
</dbReference>
<dbReference type="Gene3D" id="3.30.950.10">
    <property type="entry name" value="Methyltransferase, Cobalt-precorrin-4 Transmethylase, Domain 2"/>
    <property type="match status" value="1"/>
</dbReference>
<evidence type="ECO:0000256" key="4">
    <source>
        <dbReference type="ARBA" id="ARBA00022603"/>
    </source>
</evidence>
<dbReference type="GO" id="GO:0009236">
    <property type="term" value="P:cobalamin biosynthetic process"/>
    <property type="evidence" value="ECO:0007669"/>
    <property type="project" value="UniProtKB-UniRule"/>
</dbReference>
<dbReference type="PANTHER" id="PTHR43467">
    <property type="entry name" value="COBALT-PRECORRIN-2 C(20)-METHYLTRANSFERASE"/>
    <property type="match status" value="1"/>
</dbReference>
<dbReference type="NCBIfam" id="TIGR01467">
    <property type="entry name" value="cobI_cbiL"/>
    <property type="match status" value="1"/>
</dbReference>
<dbReference type="Proteomes" id="UP000434409">
    <property type="component" value="Unassembled WGS sequence"/>
</dbReference>
<reference evidence="9 10" key="1">
    <citation type="submission" date="2019-08" db="EMBL/GenBank/DDBJ databases">
        <title>In-depth cultivation of the pig gut microbiome towards novel bacterial diversity and tailored functional studies.</title>
        <authorList>
            <person name="Wylensek D."/>
            <person name="Hitch T.C.A."/>
            <person name="Clavel T."/>
        </authorList>
    </citation>
    <scope>NUCLEOTIDE SEQUENCE [LARGE SCALE GENOMIC DNA]</scope>
    <source>
        <strain evidence="9 10">68-1-5</strain>
    </source>
</reference>
<proteinExistence type="inferred from homology"/>
<comment type="pathway">
    <text evidence="1">Cofactor biosynthesis; adenosylcobalamin biosynthesis.</text>
</comment>
<protein>
    <submittedName>
        <fullName evidence="9">Precorrin-2 C(20)-methyltransferase</fullName>
        <ecNumber evidence="9">2.1.1.130</ecNumber>
    </submittedName>
</protein>
<keyword evidence="10" id="KW-1185">Reference proteome</keyword>
<dbReference type="GO" id="GO:0032259">
    <property type="term" value="P:methylation"/>
    <property type="evidence" value="ECO:0007669"/>
    <property type="project" value="UniProtKB-KW"/>
</dbReference>
<keyword evidence="4 9" id="KW-0489">Methyltransferase</keyword>
<evidence type="ECO:0000313" key="10">
    <source>
        <dbReference type="Proteomes" id="UP000434409"/>
    </source>
</evidence>
<dbReference type="PANTHER" id="PTHR43467:SF2">
    <property type="entry name" value="COBALT-PRECORRIN-2 C(20)-METHYLTRANSFERASE"/>
    <property type="match status" value="1"/>
</dbReference>
<feature type="domain" description="Tetrapyrrole methylase" evidence="8">
    <location>
        <begin position="8"/>
        <end position="214"/>
    </location>
</feature>
<dbReference type="InterPro" id="IPR014777">
    <property type="entry name" value="4pyrrole_Mease_sub1"/>
</dbReference>
<dbReference type="InterPro" id="IPR014776">
    <property type="entry name" value="4pyrrole_Mease_sub2"/>
</dbReference>
<sequence length="234" mass="26261">MKQKMAGKLYGVGVGPGDWEYLTLKAVRIIEECDVIAAPGKIPEQTTAYQIAQGACPFLSEKEVVGIDSPMTKDKKVWKTSHDLGVKRLAELLEENKKIAFLTLGDPTIYSTYMYLHQDLKEMGYETEIISGVPSFCAAAAAVQMSIGERKEEIHIIPASYDVREALKLKGMKIFMKMGSQFSVLKELLKKRKQQVTAVERCTMEGEKHYYGTEELPDAASYYTLVFVREGEEV</sequence>
<name>A0A6N7URF4_9FIRM</name>
<dbReference type="PIRSF" id="PIRSF036427">
    <property type="entry name" value="Precrrn-2_mtase"/>
    <property type="match status" value="1"/>
</dbReference>
<dbReference type="CDD" id="cd11645">
    <property type="entry name" value="Precorrin_2_C20_MT"/>
    <property type="match status" value="1"/>
</dbReference>
<comment type="similarity">
    <text evidence="2 7">Belongs to the precorrin methyltransferase family.</text>
</comment>
<dbReference type="InterPro" id="IPR012382">
    <property type="entry name" value="CobI/CbiL"/>
</dbReference>
<evidence type="ECO:0000256" key="3">
    <source>
        <dbReference type="ARBA" id="ARBA00022573"/>
    </source>
</evidence>
<dbReference type="UniPathway" id="UPA00148"/>
<evidence type="ECO:0000256" key="5">
    <source>
        <dbReference type="ARBA" id="ARBA00022679"/>
    </source>
</evidence>
<evidence type="ECO:0000259" key="8">
    <source>
        <dbReference type="Pfam" id="PF00590"/>
    </source>
</evidence>
<gene>
    <name evidence="9" type="primary">cobI</name>
    <name evidence="9" type="ORF">FYJ34_03165</name>
</gene>
<comment type="caution">
    <text evidence="9">The sequence shown here is derived from an EMBL/GenBank/DDBJ whole genome shotgun (WGS) entry which is preliminary data.</text>
</comment>
<evidence type="ECO:0000256" key="2">
    <source>
        <dbReference type="ARBA" id="ARBA00005879"/>
    </source>
</evidence>
<organism evidence="9 10">
    <name type="scientific">Suipraeoptans intestinalis</name>
    <dbReference type="NCBI Taxonomy" id="2606628"/>
    <lineage>
        <taxon>Bacteria</taxon>
        <taxon>Bacillati</taxon>
        <taxon>Bacillota</taxon>
        <taxon>Clostridia</taxon>
        <taxon>Lachnospirales</taxon>
        <taxon>Lachnospiraceae</taxon>
        <taxon>Suipraeoptans</taxon>
    </lineage>
</organism>
<evidence type="ECO:0000256" key="7">
    <source>
        <dbReference type="PIRNR" id="PIRNR036427"/>
    </source>
</evidence>
<dbReference type="EC" id="2.1.1.130" evidence="9"/>
<dbReference type="InterPro" id="IPR006364">
    <property type="entry name" value="CobI/CbiL/CobIJ_dom"/>
</dbReference>
<keyword evidence="6" id="KW-0949">S-adenosyl-L-methionine</keyword>
<dbReference type="SUPFAM" id="SSF53790">
    <property type="entry name" value="Tetrapyrrole methylase"/>
    <property type="match status" value="1"/>
</dbReference>
<keyword evidence="5 9" id="KW-0808">Transferase</keyword>
<dbReference type="EMBL" id="VULY01000018">
    <property type="protein sequence ID" value="MSR93291.1"/>
    <property type="molecule type" value="Genomic_DNA"/>
</dbReference>
<keyword evidence="3" id="KW-0169">Cobalamin biosynthesis</keyword>
<dbReference type="AlphaFoldDB" id="A0A6N7URF4"/>
<dbReference type="GO" id="GO:0030788">
    <property type="term" value="F:precorrin-2 C20-methyltransferase activity"/>
    <property type="evidence" value="ECO:0007669"/>
    <property type="project" value="UniProtKB-EC"/>
</dbReference>
<evidence type="ECO:0000313" key="9">
    <source>
        <dbReference type="EMBL" id="MSR93291.1"/>
    </source>
</evidence>
<accession>A0A6N7URF4</accession>
<evidence type="ECO:0000256" key="1">
    <source>
        <dbReference type="ARBA" id="ARBA00004953"/>
    </source>
</evidence>
<dbReference type="RefSeq" id="WP_154476185.1">
    <property type="nucleotide sequence ID" value="NZ_VULY01000018.1"/>
</dbReference>
<dbReference type="Gene3D" id="3.40.1010.10">
    <property type="entry name" value="Cobalt-precorrin-4 Transmethylase, Domain 1"/>
    <property type="match status" value="1"/>
</dbReference>
<dbReference type="Pfam" id="PF00590">
    <property type="entry name" value="TP_methylase"/>
    <property type="match status" value="1"/>
</dbReference>